<dbReference type="Gene3D" id="3.90.1150.10">
    <property type="entry name" value="Aspartate Aminotransferase, domain 1"/>
    <property type="match status" value="1"/>
</dbReference>
<dbReference type="PANTHER" id="PTHR30244:SF34">
    <property type="entry name" value="DTDP-4-AMINO-4,6-DIDEOXYGALACTOSE TRANSAMINASE"/>
    <property type="match status" value="1"/>
</dbReference>
<dbReference type="InterPro" id="IPR015421">
    <property type="entry name" value="PyrdxlP-dep_Trfase_major"/>
</dbReference>
<accession>A0AAP9CXB1</accession>
<evidence type="ECO:0000313" key="3">
    <source>
        <dbReference type="EMBL" id="QCQ34681.1"/>
    </source>
</evidence>
<dbReference type="SUPFAM" id="SSF53383">
    <property type="entry name" value="PLP-dependent transferases"/>
    <property type="match status" value="1"/>
</dbReference>
<dbReference type="GO" id="GO:0030170">
    <property type="term" value="F:pyridoxal phosphate binding"/>
    <property type="evidence" value="ECO:0007669"/>
    <property type="project" value="TreeGrafter"/>
</dbReference>
<dbReference type="RefSeq" id="WP_137568970.1">
    <property type="nucleotide sequence ID" value="NZ_CP036553.1"/>
</dbReference>
<dbReference type="Pfam" id="PF01041">
    <property type="entry name" value="DegT_DnrJ_EryC1"/>
    <property type="match status" value="1"/>
</dbReference>
<evidence type="ECO:0000256" key="2">
    <source>
        <dbReference type="RuleBase" id="RU004508"/>
    </source>
</evidence>
<evidence type="ECO:0000256" key="1">
    <source>
        <dbReference type="ARBA" id="ARBA00037999"/>
    </source>
</evidence>
<evidence type="ECO:0000313" key="4">
    <source>
        <dbReference type="Proteomes" id="UP000028294"/>
    </source>
</evidence>
<dbReference type="EMBL" id="CP036553">
    <property type="protein sequence ID" value="QCQ34681.1"/>
    <property type="molecule type" value="Genomic_DNA"/>
</dbReference>
<dbReference type="InterPro" id="IPR000653">
    <property type="entry name" value="DegT/StrS_aminotransferase"/>
</dbReference>
<keyword evidence="3" id="KW-0808">Transferase</keyword>
<dbReference type="AlphaFoldDB" id="A0AAP9CXB1"/>
<sequence length="348" mass="39469">MIPLFKPYMPESLSELDNILHSGALSYGKWGKKFECSLCEFIGNDYLLTTNSYASAIQLALTVLGLSFGDEVITSPMSCLASNQPLLTFGLKIVWADIDPKTGTLSPDSVKEKITSKTKLIFHNHFCGYVGYVDEINSIGKQFGIPVIDDCVEAFGAKYKGKYMGNLGTDFTIFSFQTIRLPNTIDGGAISFKDKKKYDKAFLMRDFGIDRTAFRDINGEISPECDISMKGYGMTMSEISSYIGYSQMDDIPLLLMKQYNNACHWKKELPTVDTLWRKNTQPNNWIFGLLSENKIEDMLSFRNKGYYSSGVHLPNNYYTVFGERVFLPGVERFYSRFLALPSGWWFCR</sequence>
<dbReference type="Gene3D" id="3.40.640.10">
    <property type="entry name" value="Type I PLP-dependent aspartate aminotransferase-like (Major domain)"/>
    <property type="match status" value="1"/>
</dbReference>
<dbReference type="GO" id="GO:0008483">
    <property type="term" value="F:transaminase activity"/>
    <property type="evidence" value="ECO:0007669"/>
    <property type="project" value="UniProtKB-KW"/>
</dbReference>
<dbReference type="InterPro" id="IPR015422">
    <property type="entry name" value="PyrdxlP-dep_Trfase_small"/>
</dbReference>
<proteinExistence type="inferred from homology"/>
<protein>
    <submittedName>
        <fullName evidence="3">Aminotransferase class V-fold PLP-dependent enzyme</fullName>
    </submittedName>
</protein>
<dbReference type="Proteomes" id="UP000028294">
    <property type="component" value="Chromosome"/>
</dbReference>
<keyword evidence="3" id="KW-0032">Aminotransferase</keyword>
<dbReference type="PANTHER" id="PTHR30244">
    <property type="entry name" value="TRANSAMINASE"/>
    <property type="match status" value="1"/>
</dbReference>
<reference evidence="3 4" key="1">
    <citation type="submission" date="2019-03" db="EMBL/GenBank/DDBJ databases">
        <title>Complete genome assembly of MDR B. fragilis.</title>
        <authorList>
            <person name="Sydenham T.V."/>
            <person name="Hasman H."/>
            <person name="Justesen U.S."/>
        </authorList>
    </citation>
    <scope>NUCLEOTIDE SEQUENCE [LARGE SCALE GENOMIC DNA]</scope>
    <source>
        <strain evidence="3 4">DCMOUH0067B</strain>
    </source>
</reference>
<name>A0AAP9CXB1_BACFG</name>
<organism evidence="3 4">
    <name type="scientific">Bacteroides fragilis</name>
    <dbReference type="NCBI Taxonomy" id="817"/>
    <lineage>
        <taxon>Bacteria</taxon>
        <taxon>Pseudomonadati</taxon>
        <taxon>Bacteroidota</taxon>
        <taxon>Bacteroidia</taxon>
        <taxon>Bacteroidales</taxon>
        <taxon>Bacteroidaceae</taxon>
        <taxon>Bacteroides</taxon>
    </lineage>
</organism>
<keyword evidence="2" id="KW-0663">Pyridoxal phosphate</keyword>
<dbReference type="InterPro" id="IPR015424">
    <property type="entry name" value="PyrdxlP-dep_Trfase"/>
</dbReference>
<comment type="similarity">
    <text evidence="1 2">Belongs to the DegT/DnrJ/EryC1 family.</text>
</comment>
<gene>
    <name evidence="3" type="ORF">IA74_000370</name>
</gene>
<dbReference type="GO" id="GO:0000271">
    <property type="term" value="P:polysaccharide biosynthetic process"/>
    <property type="evidence" value="ECO:0007669"/>
    <property type="project" value="TreeGrafter"/>
</dbReference>